<dbReference type="Proteomes" id="UP000231553">
    <property type="component" value="Unassembled WGS sequence"/>
</dbReference>
<dbReference type="AlphaFoldDB" id="A0A2M8IVW1"/>
<feature type="region of interest" description="Disordered" evidence="1">
    <location>
        <begin position="402"/>
        <end position="424"/>
    </location>
</feature>
<dbReference type="OrthoDB" id="2955631at2"/>
<evidence type="ECO:0000256" key="1">
    <source>
        <dbReference type="SAM" id="MobiDB-lite"/>
    </source>
</evidence>
<feature type="transmembrane region" description="Helical" evidence="2">
    <location>
        <begin position="128"/>
        <end position="146"/>
    </location>
</feature>
<evidence type="ECO:0000313" key="3">
    <source>
        <dbReference type="EMBL" id="PJE34628.1"/>
    </source>
</evidence>
<keyword evidence="2" id="KW-0472">Membrane</keyword>
<name>A0A2M8IVW1_9RHOB</name>
<evidence type="ECO:0000313" key="4">
    <source>
        <dbReference type="Proteomes" id="UP000231553"/>
    </source>
</evidence>
<comment type="caution">
    <text evidence="3">The sequence shown here is derived from an EMBL/GenBank/DDBJ whole genome shotgun (WGS) entry which is preliminary data.</text>
</comment>
<keyword evidence="2" id="KW-0812">Transmembrane</keyword>
<feature type="transmembrane region" description="Helical" evidence="2">
    <location>
        <begin position="52"/>
        <end position="75"/>
    </location>
</feature>
<keyword evidence="4" id="KW-1185">Reference proteome</keyword>
<organism evidence="3 4">
    <name type="scientific">Pseudooceanicola lipolyticus</name>
    <dbReference type="NCBI Taxonomy" id="2029104"/>
    <lineage>
        <taxon>Bacteria</taxon>
        <taxon>Pseudomonadati</taxon>
        <taxon>Pseudomonadota</taxon>
        <taxon>Alphaproteobacteria</taxon>
        <taxon>Rhodobacterales</taxon>
        <taxon>Paracoccaceae</taxon>
        <taxon>Pseudooceanicola</taxon>
    </lineage>
</organism>
<dbReference type="EMBL" id="PGTB01000157">
    <property type="protein sequence ID" value="PJE34628.1"/>
    <property type="molecule type" value="Genomic_DNA"/>
</dbReference>
<sequence length="424" mass="47068">MRVLRGYLRMLWVRVTGMGLLAVVTVGSSQIIEGLLPQEVQNRISMESADRLLNIIASAMLAVTIFSLTVMVSTYQATASQFTPRIHQLIREDAITQNTLATFIGTYVYALTAIVLREVGFFGDEGALVLFCVTVLVLSLIVWSLIHWMQHLQVLGSLIDSCRQIEEMTRAQFQERLDTPCLGARPMTGAPPEEGVEITTDQTGHIQIIHPEPLQHLAEELELEIYLLHEIGAFVFYGAPLVRITGLEDSPSEETMDRLCRVVRNNIVVGVARSFEQDPRFGLLTMAQIASKALSPGINDPGTAIDIINRSGRILSVYRDETAEEDEPLHPRLHVRPLDPDDLIDDAFSAIARDGAAFHEVQQRLQKVMSGLMRHPDPGLCKAARRQAGEFLTRALEGMDWEPDRARLRASAEAGLEQDNAGPD</sequence>
<feature type="transmembrane region" description="Helical" evidence="2">
    <location>
        <begin position="12"/>
        <end position="32"/>
    </location>
</feature>
<keyword evidence="2" id="KW-1133">Transmembrane helix</keyword>
<proteinExistence type="predicted"/>
<reference evidence="3 4" key="1">
    <citation type="journal article" date="2018" name="Int. J. Syst. Evol. Microbiol.">
        <title>Pseudooceanicola lipolyticus sp. nov., a marine alphaproteobacterium, reclassification of Oceanicola flagellatus as Pseudooceanicola flagellatus comb. nov. and emended description of the genus Pseudooceanicola.</title>
        <authorList>
            <person name="Huang M.-M."/>
            <person name="Guo L.-L."/>
            <person name="Wu Y.-H."/>
            <person name="Lai Q.-L."/>
            <person name="Shao Z.-Z."/>
            <person name="Wang C.-S."/>
            <person name="Wu M."/>
            <person name="Xu X.-W."/>
        </authorList>
    </citation>
    <scope>NUCLEOTIDE SEQUENCE [LARGE SCALE GENOMIC DNA]</scope>
    <source>
        <strain evidence="3 4">157</strain>
    </source>
</reference>
<feature type="transmembrane region" description="Helical" evidence="2">
    <location>
        <begin position="95"/>
        <end position="116"/>
    </location>
</feature>
<gene>
    <name evidence="3" type="ORF">CVM52_21330</name>
</gene>
<dbReference type="Pfam" id="PF10011">
    <property type="entry name" value="DUF2254"/>
    <property type="match status" value="1"/>
</dbReference>
<accession>A0A2M8IVW1</accession>
<protein>
    <submittedName>
        <fullName evidence="3">DUF2254 domain-containing protein</fullName>
    </submittedName>
</protein>
<dbReference type="InterPro" id="IPR018723">
    <property type="entry name" value="DUF2254_membrane"/>
</dbReference>
<evidence type="ECO:0000256" key="2">
    <source>
        <dbReference type="SAM" id="Phobius"/>
    </source>
</evidence>